<name>A0AAV0SWZ9_9STRA</name>
<dbReference type="PANTHER" id="PTHR13510:SF44">
    <property type="entry name" value="RABENOSYN-5"/>
    <property type="match status" value="1"/>
</dbReference>
<protein>
    <submittedName>
        <fullName evidence="1">Uncharacterized protein</fullName>
    </submittedName>
</protein>
<gene>
    <name evidence="1" type="ORF">PFR002_LOCUS1795</name>
</gene>
<dbReference type="PANTHER" id="PTHR13510">
    <property type="entry name" value="FYVE-FINGER-CONTAINING RAB5 EFFECTOR PROTEIN RABENOSYN-5-RELATED"/>
    <property type="match status" value="1"/>
</dbReference>
<dbReference type="AlphaFoldDB" id="A0AAV0SWZ9"/>
<evidence type="ECO:0000313" key="1">
    <source>
        <dbReference type="EMBL" id="CAI5708254.1"/>
    </source>
</evidence>
<dbReference type="InterPro" id="IPR052727">
    <property type="entry name" value="Rab4/Rab5_effector"/>
</dbReference>
<organism evidence="1 2">
    <name type="scientific">Peronospora farinosa</name>
    <dbReference type="NCBI Taxonomy" id="134698"/>
    <lineage>
        <taxon>Eukaryota</taxon>
        <taxon>Sar</taxon>
        <taxon>Stramenopiles</taxon>
        <taxon>Oomycota</taxon>
        <taxon>Peronosporomycetes</taxon>
        <taxon>Peronosporales</taxon>
        <taxon>Peronosporaceae</taxon>
        <taxon>Peronospora</taxon>
    </lineage>
</organism>
<sequence>MMGILSPALESTRSFIDGRSGSAVLSIAKGPTSEEPISLCRCKLNGAGCSPSFHKIGQARTAAYIYVEATDIKLLPNGSRLGYWLLHSVDFLQAHVLKERVRAKLSVCFFFVKTVSFYMMGMMEPMTEGVRRLIAPDFVNRLLSSLNTHIYGEMKKLRQALGERYAELKMIKSRDPDYNCTAYICVHSCKFEKEMRFVTDLKILQRKVTFCFKCVNDTTIYWIISIIIWIRHNAER</sequence>
<reference evidence="1" key="1">
    <citation type="submission" date="2022-12" db="EMBL/GenBank/DDBJ databases">
        <authorList>
            <person name="Webb A."/>
        </authorList>
    </citation>
    <scope>NUCLEOTIDE SEQUENCE</scope>
    <source>
        <strain evidence="1">Pf2</strain>
    </source>
</reference>
<accession>A0AAV0SWZ9</accession>
<evidence type="ECO:0000313" key="2">
    <source>
        <dbReference type="Proteomes" id="UP001159659"/>
    </source>
</evidence>
<comment type="caution">
    <text evidence="1">The sequence shown here is derived from an EMBL/GenBank/DDBJ whole genome shotgun (WGS) entry which is preliminary data.</text>
</comment>
<proteinExistence type="predicted"/>
<dbReference type="Proteomes" id="UP001159659">
    <property type="component" value="Unassembled WGS sequence"/>
</dbReference>
<dbReference type="EMBL" id="CANTFK010000182">
    <property type="protein sequence ID" value="CAI5708254.1"/>
    <property type="molecule type" value="Genomic_DNA"/>
</dbReference>